<dbReference type="SMART" id="SM00342">
    <property type="entry name" value="HTH_ARAC"/>
    <property type="match status" value="1"/>
</dbReference>
<proteinExistence type="predicted"/>
<dbReference type="Proteomes" id="UP000199036">
    <property type="component" value="Unassembled WGS sequence"/>
</dbReference>
<dbReference type="PANTHER" id="PTHR43280">
    <property type="entry name" value="ARAC-FAMILY TRANSCRIPTIONAL REGULATOR"/>
    <property type="match status" value="1"/>
</dbReference>
<evidence type="ECO:0000256" key="3">
    <source>
        <dbReference type="ARBA" id="ARBA00023163"/>
    </source>
</evidence>
<evidence type="ECO:0000256" key="1">
    <source>
        <dbReference type="ARBA" id="ARBA00023015"/>
    </source>
</evidence>
<keyword evidence="1" id="KW-0805">Transcription regulation</keyword>
<keyword evidence="2 5" id="KW-0238">DNA-binding</keyword>
<feature type="domain" description="HTH araC/xylS-type" evidence="4">
    <location>
        <begin position="54"/>
        <end position="152"/>
    </location>
</feature>
<evidence type="ECO:0000256" key="2">
    <source>
        <dbReference type="ARBA" id="ARBA00023125"/>
    </source>
</evidence>
<dbReference type="PANTHER" id="PTHR43280:SF32">
    <property type="entry name" value="TRANSCRIPTIONAL REGULATORY PROTEIN"/>
    <property type="match status" value="1"/>
</dbReference>
<dbReference type="AlphaFoldDB" id="A0A1I5GN53"/>
<accession>A0A1I5GN53</accession>
<name>A0A1I5GN53_9FLAO</name>
<evidence type="ECO:0000313" key="6">
    <source>
        <dbReference type="Proteomes" id="UP000199036"/>
    </source>
</evidence>
<dbReference type="Gene3D" id="1.10.10.60">
    <property type="entry name" value="Homeodomain-like"/>
    <property type="match status" value="1"/>
</dbReference>
<gene>
    <name evidence="5" type="ORF">SAMN05421741_1465</name>
</gene>
<dbReference type="InterPro" id="IPR018060">
    <property type="entry name" value="HTH_AraC"/>
</dbReference>
<evidence type="ECO:0000259" key="4">
    <source>
        <dbReference type="PROSITE" id="PS01124"/>
    </source>
</evidence>
<reference evidence="6" key="1">
    <citation type="submission" date="2016-10" db="EMBL/GenBank/DDBJ databases">
        <authorList>
            <person name="Varghese N."/>
            <person name="Submissions S."/>
        </authorList>
    </citation>
    <scope>NUCLEOTIDE SEQUENCE [LARGE SCALE GENOMIC DNA]</scope>
    <source>
        <strain evidence="6">DS-12</strain>
    </source>
</reference>
<evidence type="ECO:0000313" key="5">
    <source>
        <dbReference type="EMBL" id="SFO37494.1"/>
    </source>
</evidence>
<dbReference type="InterPro" id="IPR009057">
    <property type="entry name" value="Homeodomain-like_sf"/>
</dbReference>
<dbReference type="SUPFAM" id="SSF46689">
    <property type="entry name" value="Homeodomain-like"/>
    <property type="match status" value="1"/>
</dbReference>
<dbReference type="InterPro" id="IPR020449">
    <property type="entry name" value="Tscrpt_reg_AraC-type_HTH"/>
</dbReference>
<keyword evidence="6" id="KW-1185">Reference proteome</keyword>
<organism evidence="5 6">
    <name type="scientific">Paenimyroides ummariense</name>
    <dbReference type="NCBI Taxonomy" id="913024"/>
    <lineage>
        <taxon>Bacteria</taxon>
        <taxon>Pseudomonadati</taxon>
        <taxon>Bacteroidota</taxon>
        <taxon>Flavobacteriia</taxon>
        <taxon>Flavobacteriales</taxon>
        <taxon>Flavobacteriaceae</taxon>
        <taxon>Paenimyroides</taxon>
    </lineage>
</organism>
<dbReference type="GO" id="GO:0003700">
    <property type="term" value="F:DNA-binding transcription factor activity"/>
    <property type="evidence" value="ECO:0007669"/>
    <property type="project" value="InterPro"/>
</dbReference>
<keyword evidence="3" id="KW-0804">Transcription</keyword>
<dbReference type="Pfam" id="PF12833">
    <property type="entry name" value="HTH_18"/>
    <property type="match status" value="1"/>
</dbReference>
<dbReference type="STRING" id="913024.SAMN05421741_1465"/>
<protein>
    <submittedName>
        <fullName evidence="5">AraC-type DNA-binding protein</fullName>
    </submittedName>
</protein>
<dbReference type="GO" id="GO:0043565">
    <property type="term" value="F:sequence-specific DNA binding"/>
    <property type="evidence" value="ECO:0007669"/>
    <property type="project" value="InterPro"/>
</dbReference>
<dbReference type="EMBL" id="FOVI01000046">
    <property type="protein sequence ID" value="SFO37494.1"/>
    <property type="molecule type" value="Genomic_DNA"/>
</dbReference>
<sequence>MLFQLVIDQLRRGQSEIQEQILVNYVFSILLISEEVFTKERPTLRVANEIKLIKNFKYLFNKELNRRQSVKFFCNQMNVSLSTLDRAFRKYENSSAKKWINTRLIEEIEIELKRLDMSIGEIAFKFGFSEVTNFTKFYKGQTGITPKQFRSE</sequence>
<dbReference type="PROSITE" id="PS01124">
    <property type="entry name" value="HTH_ARAC_FAMILY_2"/>
    <property type="match status" value="1"/>
</dbReference>
<dbReference type="PRINTS" id="PR00032">
    <property type="entry name" value="HTHARAC"/>
</dbReference>